<feature type="compositionally biased region" description="Polar residues" evidence="1">
    <location>
        <begin position="489"/>
        <end position="498"/>
    </location>
</feature>
<proteinExistence type="predicted"/>
<feature type="transmembrane region" description="Helical" evidence="2">
    <location>
        <begin position="74"/>
        <end position="94"/>
    </location>
</feature>
<feature type="transmembrane region" description="Helical" evidence="2">
    <location>
        <begin position="433"/>
        <end position="453"/>
    </location>
</feature>
<feature type="transmembrane region" description="Helical" evidence="2">
    <location>
        <begin position="250"/>
        <end position="268"/>
    </location>
</feature>
<gene>
    <name evidence="3" type="ORF">Ga0074115_11416</name>
    <name evidence="4" type="ORF">Ga0076813_16867</name>
</gene>
<organism evidence="3 6">
    <name type="scientific">endosymbiont of Ridgeia piscesae</name>
    <dbReference type="NCBI Taxonomy" id="54398"/>
    <lineage>
        <taxon>Bacteria</taxon>
        <taxon>Pseudomonadati</taxon>
        <taxon>Pseudomonadota</taxon>
        <taxon>Gammaproteobacteria</taxon>
        <taxon>sulfur-oxidizing symbionts</taxon>
    </lineage>
</organism>
<feature type="transmembrane region" description="Helical" evidence="2">
    <location>
        <begin position="42"/>
        <end position="62"/>
    </location>
</feature>
<evidence type="ECO:0000313" key="6">
    <source>
        <dbReference type="Proteomes" id="UP000051634"/>
    </source>
</evidence>
<comment type="caution">
    <text evidence="3">The sequence shown here is derived from an EMBL/GenBank/DDBJ whole genome shotgun (WGS) entry which is preliminary data.</text>
</comment>
<accession>A0A0T5YX76</accession>
<keyword evidence="2" id="KW-1133">Transmembrane helix</keyword>
<feature type="region of interest" description="Disordered" evidence="1">
    <location>
        <begin position="467"/>
        <end position="498"/>
    </location>
</feature>
<feature type="transmembrane region" description="Helical" evidence="2">
    <location>
        <begin position="12"/>
        <end position="30"/>
    </location>
</feature>
<keyword evidence="6" id="KW-1185">Reference proteome</keyword>
<dbReference type="STRING" id="54398.Ga0074115_11416"/>
<protein>
    <submittedName>
        <fullName evidence="3">Uncharacterized protein</fullName>
    </submittedName>
</protein>
<dbReference type="AlphaFoldDB" id="A0A0T5YX76"/>
<evidence type="ECO:0000313" key="5">
    <source>
        <dbReference type="Proteomes" id="UP000051276"/>
    </source>
</evidence>
<dbReference type="EMBL" id="LMXI01000008">
    <property type="protein sequence ID" value="KRT60201.1"/>
    <property type="molecule type" value="Genomic_DNA"/>
</dbReference>
<keyword evidence="2" id="KW-0812">Transmembrane</keyword>
<feature type="compositionally biased region" description="Polar residues" evidence="1">
    <location>
        <begin position="467"/>
        <end position="479"/>
    </location>
</feature>
<dbReference type="Proteomes" id="UP000051276">
    <property type="component" value="Unassembled WGS sequence"/>
</dbReference>
<name>A0A0T5YX76_9GAMM</name>
<evidence type="ECO:0000256" key="1">
    <source>
        <dbReference type="SAM" id="MobiDB-lite"/>
    </source>
</evidence>
<dbReference type="Proteomes" id="UP000051634">
    <property type="component" value="Unassembled WGS sequence"/>
</dbReference>
<reference evidence="5 6" key="1">
    <citation type="submission" date="2015-11" db="EMBL/GenBank/DDBJ databases">
        <title>The genome of Candidatus Endoriftia persephone in Ridgeia piscesae and population structure of the North Eastern Pacific vestimentiferan symbionts.</title>
        <authorList>
            <person name="Perez M."/>
            <person name="Juniper K.S."/>
        </authorList>
    </citation>
    <scope>NUCLEOTIDE SEQUENCE [LARGE SCALE GENOMIC DNA]</scope>
    <source>
        <strain evidence="4">Ind10</strain>
        <strain evidence="3">Ind11</strain>
    </source>
</reference>
<keyword evidence="2" id="KW-0472">Membrane</keyword>
<sequence>MFHIGAKAVDGWFFVTLFLWGCYLASFGLVTHDPFYAWLESAYSFIASITAATTLYLFLILFTGEPDKQRLPWMIRFCYLFTMLALVMSIWPFVAPHKLAEGRPGARIISMTEGCSLAPTDGNKEQVLPVVQCQKEPNAGSLNCQWILNIGGFMTPMPGVPVQDTTLSEEAASACVENDTGCQNFALNFALNKECMAEREACREVAQGITEQPAREQKLRQCQDQFEQCNPPPGLQPTMESSWTQIESGIVVPLYVLIFALIGGAVSMTRRVPEIQHNAWWVEQEVTAIINKHPLASKLVDATNHYTAMLNAAGRLEPDSLQQEAEELANLASGLEIRHSKGIQKTAQLADRVAENSSAAGLQPLQEAAQRLSRILSQLQQTDTSKLQSDAKRLEDEHCLQVRNKLVFEIMQVLSAPMIAVIAVYSMKLETGATTALVAFAAGFASKTILYVIRAMLDALQPQYVTRNEQAQQEKTSQGLKKLQHDADSQQSERVATP</sequence>
<evidence type="ECO:0000256" key="2">
    <source>
        <dbReference type="SAM" id="Phobius"/>
    </source>
</evidence>
<dbReference type="EMBL" id="LDXT01000083">
    <property type="protein sequence ID" value="KRT55121.1"/>
    <property type="molecule type" value="Genomic_DNA"/>
</dbReference>
<feature type="transmembrane region" description="Helical" evidence="2">
    <location>
        <begin position="406"/>
        <end position="427"/>
    </location>
</feature>
<dbReference type="RefSeq" id="WP_057956858.1">
    <property type="nucleotide sequence ID" value="NZ_KQ556964.1"/>
</dbReference>
<evidence type="ECO:0000313" key="3">
    <source>
        <dbReference type="EMBL" id="KRT55121.1"/>
    </source>
</evidence>
<evidence type="ECO:0000313" key="4">
    <source>
        <dbReference type="EMBL" id="KRT60201.1"/>
    </source>
</evidence>